<dbReference type="Gene3D" id="3.40.50.300">
    <property type="entry name" value="P-loop containing nucleotide triphosphate hydrolases"/>
    <property type="match status" value="1"/>
</dbReference>
<dbReference type="CDD" id="cd03257">
    <property type="entry name" value="ABC_NikE_OppD_transporters"/>
    <property type="match status" value="1"/>
</dbReference>
<evidence type="ECO:0000256" key="6">
    <source>
        <dbReference type="ARBA" id="ARBA00022741"/>
    </source>
</evidence>
<evidence type="ECO:0000256" key="4">
    <source>
        <dbReference type="ARBA" id="ARBA00022475"/>
    </source>
</evidence>
<dbReference type="InterPro" id="IPR017871">
    <property type="entry name" value="ABC_transporter-like_CS"/>
</dbReference>
<dbReference type="PROSITE" id="PS50893">
    <property type="entry name" value="ABC_TRANSPORTER_2"/>
    <property type="match status" value="1"/>
</dbReference>
<dbReference type="PANTHER" id="PTHR43297:SF14">
    <property type="entry name" value="ATPASE AAA-TYPE CORE DOMAIN-CONTAINING PROTEIN"/>
    <property type="match status" value="1"/>
</dbReference>
<dbReference type="InterPro" id="IPR013563">
    <property type="entry name" value="Oligopep_ABC_C"/>
</dbReference>
<keyword evidence="6" id="KW-0547">Nucleotide-binding</keyword>
<protein>
    <submittedName>
        <fullName evidence="11">ABC-type glutathione transport system ATPase component</fullName>
    </submittedName>
</protein>
<keyword evidence="3" id="KW-0813">Transport</keyword>
<dbReference type="Pfam" id="PF08352">
    <property type="entry name" value="oligo_HPY"/>
    <property type="match status" value="1"/>
</dbReference>
<evidence type="ECO:0000256" key="8">
    <source>
        <dbReference type="ARBA" id="ARBA00022967"/>
    </source>
</evidence>
<proteinExistence type="inferred from homology"/>
<evidence type="ECO:0000256" key="1">
    <source>
        <dbReference type="ARBA" id="ARBA00004417"/>
    </source>
</evidence>
<gene>
    <name evidence="11" type="ORF">QO011_004857</name>
</gene>
<keyword evidence="9" id="KW-0472">Membrane</keyword>
<organism evidence="11 12">
    <name type="scientific">Labrys wisconsinensis</name>
    <dbReference type="NCBI Taxonomy" id="425677"/>
    <lineage>
        <taxon>Bacteria</taxon>
        <taxon>Pseudomonadati</taxon>
        <taxon>Pseudomonadota</taxon>
        <taxon>Alphaproteobacteria</taxon>
        <taxon>Hyphomicrobiales</taxon>
        <taxon>Xanthobacteraceae</taxon>
        <taxon>Labrys</taxon>
    </lineage>
</organism>
<dbReference type="SMART" id="SM00382">
    <property type="entry name" value="AAA"/>
    <property type="match status" value="1"/>
</dbReference>
<keyword evidence="12" id="KW-1185">Reference proteome</keyword>
<dbReference type="PANTHER" id="PTHR43297">
    <property type="entry name" value="OLIGOPEPTIDE TRANSPORT ATP-BINDING PROTEIN APPD"/>
    <property type="match status" value="1"/>
</dbReference>
<feature type="domain" description="ABC transporter" evidence="10">
    <location>
        <begin position="9"/>
        <end position="260"/>
    </location>
</feature>
<dbReference type="PROSITE" id="PS00211">
    <property type="entry name" value="ABC_TRANSPORTER_1"/>
    <property type="match status" value="1"/>
</dbReference>
<evidence type="ECO:0000256" key="2">
    <source>
        <dbReference type="ARBA" id="ARBA00005417"/>
    </source>
</evidence>
<comment type="subcellular location">
    <subcellularLocation>
        <location evidence="1">Cell inner membrane</location>
        <topology evidence="1">Peripheral membrane protein</topology>
    </subcellularLocation>
</comment>
<evidence type="ECO:0000313" key="11">
    <source>
        <dbReference type="EMBL" id="MDQ0471830.1"/>
    </source>
</evidence>
<evidence type="ECO:0000256" key="3">
    <source>
        <dbReference type="ARBA" id="ARBA00022448"/>
    </source>
</evidence>
<keyword evidence="8" id="KW-1278">Translocase</keyword>
<dbReference type="InterPro" id="IPR027417">
    <property type="entry name" value="P-loop_NTPase"/>
</dbReference>
<evidence type="ECO:0000259" key="10">
    <source>
        <dbReference type="PROSITE" id="PS50893"/>
    </source>
</evidence>
<evidence type="ECO:0000256" key="7">
    <source>
        <dbReference type="ARBA" id="ARBA00022840"/>
    </source>
</evidence>
<dbReference type="InterPro" id="IPR003439">
    <property type="entry name" value="ABC_transporter-like_ATP-bd"/>
</dbReference>
<keyword evidence="7" id="KW-0067">ATP-binding</keyword>
<dbReference type="SUPFAM" id="SSF52540">
    <property type="entry name" value="P-loop containing nucleoside triphosphate hydrolases"/>
    <property type="match status" value="1"/>
</dbReference>
<keyword evidence="5" id="KW-0997">Cell inner membrane</keyword>
<comment type="similarity">
    <text evidence="2">Belongs to the ABC transporter superfamily.</text>
</comment>
<dbReference type="InterPro" id="IPR050388">
    <property type="entry name" value="ABC_Ni/Peptide_Import"/>
</dbReference>
<comment type="caution">
    <text evidence="11">The sequence shown here is derived from an EMBL/GenBank/DDBJ whole genome shotgun (WGS) entry which is preliminary data.</text>
</comment>
<dbReference type="Proteomes" id="UP001242480">
    <property type="component" value="Unassembled WGS sequence"/>
</dbReference>
<accession>A0ABU0JC18</accession>
<sequence>MSGTGARLLRIDAVDAAYRQAGAWRSVLNRISLDVGRGEPVGLVGESGSGKSTLASLALGERRDDRRITAGRVLFEGTDLFAADRASLQRLRGARLAFVPQNSAASLTPTMRIGALFREVLGRHRAASRHARPDRTIEALLADVGIADPAAAAARYPHQFSGGQQQRIALALAISCEPALLVLDEPTTGLDPIIRRSITDLLRRLCRERGIAMLLVSHDLETVADLCERVAVMRAGEVVEVGATRTVFAEPHHAYTRALVEAVPRLDRPATAGGGRVIARTAV</sequence>
<evidence type="ECO:0000256" key="9">
    <source>
        <dbReference type="ARBA" id="ARBA00023136"/>
    </source>
</evidence>
<dbReference type="Pfam" id="PF00005">
    <property type="entry name" value="ABC_tran"/>
    <property type="match status" value="1"/>
</dbReference>
<evidence type="ECO:0000256" key="5">
    <source>
        <dbReference type="ARBA" id="ARBA00022519"/>
    </source>
</evidence>
<keyword evidence="4" id="KW-1003">Cell membrane</keyword>
<name>A0ABU0JC18_9HYPH</name>
<dbReference type="InterPro" id="IPR003593">
    <property type="entry name" value="AAA+_ATPase"/>
</dbReference>
<dbReference type="EMBL" id="JAUSVX010000010">
    <property type="protein sequence ID" value="MDQ0471830.1"/>
    <property type="molecule type" value="Genomic_DNA"/>
</dbReference>
<evidence type="ECO:0000313" key="12">
    <source>
        <dbReference type="Proteomes" id="UP001242480"/>
    </source>
</evidence>
<dbReference type="RefSeq" id="WP_307277632.1">
    <property type="nucleotide sequence ID" value="NZ_JAUSVX010000010.1"/>
</dbReference>
<reference evidence="11 12" key="1">
    <citation type="submission" date="2023-07" db="EMBL/GenBank/DDBJ databases">
        <title>Genomic Encyclopedia of Type Strains, Phase IV (KMG-IV): sequencing the most valuable type-strain genomes for metagenomic binning, comparative biology and taxonomic classification.</title>
        <authorList>
            <person name="Goeker M."/>
        </authorList>
    </citation>
    <scope>NUCLEOTIDE SEQUENCE [LARGE SCALE GENOMIC DNA]</scope>
    <source>
        <strain evidence="11 12">DSM 19619</strain>
    </source>
</reference>